<proteinExistence type="predicted"/>
<organism evidence="3 4">
    <name type="scientific">Cylindrotheca closterium</name>
    <dbReference type="NCBI Taxonomy" id="2856"/>
    <lineage>
        <taxon>Eukaryota</taxon>
        <taxon>Sar</taxon>
        <taxon>Stramenopiles</taxon>
        <taxon>Ochrophyta</taxon>
        <taxon>Bacillariophyta</taxon>
        <taxon>Bacillariophyceae</taxon>
        <taxon>Bacillariophycidae</taxon>
        <taxon>Bacillariales</taxon>
        <taxon>Bacillariaceae</taxon>
        <taxon>Cylindrotheca</taxon>
    </lineage>
</organism>
<evidence type="ECO:0000256" key="1">
    <source>
        <dbReference type="SAM" id="MobiDB-lite"/>
    </source>
</evidence>
<feature type="transmembrane region" description="Helical" evidence="2">
    <location>
        <begin position="105"/>
        <end position="127"/>
    </location>
</feature>
<keyword evidence="2" id="KW-0472">Membrane</keyword>
<feature type="transmembrane region" description="Helical" evidence="2">
    <location>
        <begin position="62"/>
        <end position="85"/>
    </location>
</feature>
<dbReference type="Gene3D" id="1.20.1070.10">
    <property type="entry name" value="Rhodopsin 7-helix transmembrane proteins"/>
    <property type="match status" value="1"/>
</dbReference>
<dbReference type="AlphaFoldDB" id="A0AAD2CRY4"/>
<name>A0AAD2CRY4_9STRA</name>
<dbReference type="Proteomes" id="UP001295423">
    <property type="component" value="Unassembled WGS sequence"/>
</dbReference>
<sequence length="204" mass="23186">MAAVNGSPKTVRISTSSEDTNGPDTKLNDDSEARESSNRREDRENQKAESKRRRLKLLRIQSLYFVITFLLILSPTSLLRFLIAAGFGDNVPPYKEYMEIPYNNYWLMVLQAFVFPLQSCANMLIYLSPKYATIRRHYSQETRWWAIRRTIFGASIRPSGGEDVSGNRPVGISISDFKSSRVSNTDNRMKQGRASIALAGDFFA</sequence>
<keyword evidence="4" id="KW-1185">Reference proteome</keyword>
<comment type="caution">
    <text evidence="3">The sequence shown here is derived from an EMBL/GenBank/DDBJ whole genome shotgun (WGS) entry which is preliminary data.</text>
</comment>
<keyword evidence="2" id="KW-1133">Transmembrane helix</keyword>
<feature type="compositionally biased region" description="Polar residues" evidence="1">
    <location>
        <begin position="12"/>
        <end position="23"/>
    </location>
</feature>
<evidence type="ECO:0000256" key="2">
    <source>
        <dbReference type="SAM" id="Phobius"/>
    </source>
</evidence>
<keyword evidence="2" id="KW-0812">Transmembrane</keyword>
<gene>
    <name evidence="3" type="ORF">CYCCA115_LOCUS8062</name>
</gene>
<evidence type="ECO:0000313" key="3">
    <source>
        <dbReference type="EMBL" id="CAJ1942668.1"/>
    </source>
</evidence>
<reference evidence="3" key="1">
    <citation type="submission" date="2023-08" db="EMBL/GenBank/DDBJ databases">
        <authorList>
            <person name="Audoor S."/>
            <person name="Bilcke G."/>
        </authorList>
    </citation>
    <scope>NUCLEOTIDE SEQUENCE</scope>
</reference>
<feature type="region of interest" description="Disordered" evidence="1">
    <location>
        <begin position="1"/>
        <end position="48"/>
    </location>
</feature>
<protein>
    <submittedName>
        <fullName evidence="3">Uncharacterized protein</fullName>
    </submittedName>
</protein>
<feature type="compositionally biased region" description="Basic and acidic residues" evidence="1">
    <location>
        <begin position="26"/>
        <end position="48"/>
    </location>
</feature>
<accession>A0AAD2CRY4</accession>
<evidence type="ECO:0000313" key="4">
    <source>
        <dbReference type="Proteomes" id="UP001295423"/>
    </source>
</evidence>
<dbReference type="EMBL" id="CAKOGP040001112">
    <property type="protein sequence ID" value="CAJ1942668.1"/>
    <property type="molecule type" value="Genomic_DNA"/>
</dbReference>